<comment type="similarity">
    <text evidence="2">Belongs to the HPPK family.</text>
</comment>
<keyword evidence="8" id="KW-0067">ATP-binding</keyword>
<dbReference type="UniPathway" id="UPA00077">
    <property type="reaction ID" value="UER00155"/>
</dbReference>
<dbReference type="GO" id="GO:0005524">
    <property type="term" value="F:ATP binding"/>
    <property type="evidence" value="ECO:0007669"/>
    <property type="project" value="UniProtKB-KW"/>
</dbReference>
<reference evidence="15" key="1">
    <citation type="submission" date="2016-10" db="EMBL/GenBank/DDBJ databases">
        <authorList>
            <person name="Varghese N."/>
            <person name="Submissions S."/>
        </authorList>
    </citation>
    <scope>NUCLEOTIDE SEQUENCE [LARGE SCALE GENOMIC DNA]</scope>
    <source>
        <strain evidence="15">DSM 21857</strain>
    </source>
</reference>
<dbReference type="EMBL" id="FORF01000005">
    <property type="protein sequence ID" value="SFI69581.1"/>
    <property type="molecule type" value="Genomic_DNA"/>
</dbReference>
<dbReference type="Gene3D" id="3.30.70.560">
    <property type="entry name" value="7,8-Dihydro-6-hydroxymethylpterin-pyrophosphokinase HPPK"/>
    <property type="match status" value="1"/>
</dbReference>
<keyword evidence="9" id="KW-0289">Folate biosynthesis</keyword>
<keyword evidence="15" id="KW-1185">Reference proteome</keyword>
<comment type="pathway">
    <text evidence="1">Cofactor biosynthesis; tetrahydrofolate biosynthesis; 2-amino-4-hydroxy-6-hydroxymethyl-7,8-dihydropteridine diphosphate from 7,8-dihydroneopterin triphosphate: step 4/4.</text>
</comment>
<evidence type="ECO:0000313" key="15">
    <source>
        <dbReference type="Proteomes" id="UP000242763"/>
    </source>
</evidence>
<evidence type="ECO:0000256" key="12">
    <source>
        <dbReference type="ARBA" id="ARBA00033413"/>
    </source>
</evidence>
<evidence type="ECO:0000256" key="8">
    <source>
        <dbReference type="ARBA" id="ARBA00022840"/>
    </source>
</evidence>
<dbReference type="SUPFAM" id="SSF55083">
    <property type="entry name" value="6-hydroxymethyl-7,8-dihydropterin pyrophosphokinase, HPPK"/>
    <property type="match status" value="1"/>
</dbReference>
<keyword evidence="6" id="KW-0547">Nucleotide-binding</keyword>
<dbReference type="Proteomes" id="UP000242763">
    <property type="component" value="Unassembled WGS sequence"/>
</dbReference>
<evidence type="ECO:0000256" key="1">
    <source>
        <dbReference type="ARBA" id="ARBA00005051"/>
    </source>
</evidence>
<name>A0A1I3KAQ4_9HYPH</name>
<evidence type="ECO:0000256" key="10">
    <source>
        <dbReference type="ARBA" id="ARBA00029409"/>
    </source>
</evidence>
<evidence type="ECO:0000256" key="11">
    <source>
        <dbReference type="ARBA" id="ARBA00029766"/>
    </source>
</evidence>
<dbReference type="PROSITE" id="PS00794">
    <property type="entry name" value="HPPK"/>
    <property type="match status" value="1"/>
</dbReference>
<accession>A0A1I3KAQ4</accession>
<dbReference type="EC" id="2.7.6.3" evidence="3"/>
<dbReference type="GO" id="GO:0003848">
    <property type="term" value="F:2-amino-4-hydroxy-6-hydroxymethyldihydropteridine diphosphokinase activity"/>
    <property type="evidence" value="ECO:0007669"/>
    <property type="project" value="UniProtKB-EC"/>
</dbReference>
<evidence type="ECO:0000256" key="7">
    <source>
        <dbReference type="ARBA" id="ARBA00022777"/>
    </source>
</evidence>
<evidence type="ECO:0000259" key="13">
    <source>
        <dbReference type="PROSITE" id="PS00794"/>
    </source>
</evidence>
<proteinExistence type="inferred from homology"/>
<dbReference type="STRING" id="1121003.SAMN03080618_01121"/>
<dbReference type="CDD" id="cd00483">
    <property type="entry name" value="HPPK"/>
    <property type="match status" value="1"/>
</dbReference>
<evidence type="ECO:0000256" key="9">
    <source>
        <dbReference type="ARBA" id="ARBA00022909"/>
    </source>
</evidence>
<dbReference type="InterPro" id="IPR035907">
    <property type="entry name" value="Hppk_sf"/>
</dbReference>
<evidence type="ECO:0000313" key="14">
    <source>
        <dbReference type="EMBL" id="SFI69581.1"/>
    </source>
</evidence>
<dbReference type="GO" id="GO:0046656">
    <property type="term" value="P:folic acid biosynthetic process"/>
    <property type="evidence" value="ECO:0007669"/>
    <property type="project" value="UniProtKB-KW"/>
</dbReference>
<dbReference type="PANTHER" id="PTHR43071">
    <property type="entry name" value="2-AMINO-4-HYDROXY-6-HYDROXYMETHYLDIHYDROPTERIDINE PYROPHOSPHOKINASE"/>
    <property type="match status" value="1"/>
</dbReference>
<dbReference type="InterPro" id="IPR000550">
    <property type="entry name" value="Hppk"/>
</dbReference>
<keyword evidence="7 14" id="KW-0418">Kinase</keyword>
<evidence type="ECO:0000256" key="6">
    <source>
        <dbReference type="ARBA" id="ARBA00022741"/>
    </source>
</evidence>
<dbReference type="GO" id="GO:0016301">
    <property type="term" value="F:kinase activity"/>
    <property type="evidence" value="ECO:0007669"/>
    <property type="project" value="UniProtKB-KW"/>
</dbReference>
<sequence length="165" mass="18454">MRAYLGLGGNLGEPAAAMAESLRLLDARADLSVICVSSLYRTPPWGVTAQPDFLNCVAAVDTDLTARELLQLCLDTERVLKRVRAERWGPRLIDIDLLLYGSEQINEDDLQVPHPRMMERAFVLAPLAEIAPEILLDGQVVTRRLQDTDHSGIVRLPTETNWWAH</sequence>
<dbReference type="Pfam" id="PF01288">
    <property type="entry name" value="HPPK"/>
    <property type="match status" value="1"/>
</dbReference>
<protein>
    <recommendedName>
        <fullName evidence="4">2-amino-4-hydroxy-6-hydroxymethyldihydropteridine pyrophosphokinase</fullName>
        <ecNumber evidence="3">2.7.6.3</ecNumber>
    </recommendedName>
    <alternativeName>
        <fullName evidence="11">6-hydroxymethyl-7,8-dihydropterin pyrophosphokinase</fullName>
    </alternativeName>
    <alternativeName>
        <fullName evidence="12">7,8-dihydro-6-hydroxymethylpterin-pyrophosphokinase</fullName>
    </alternativeName>
</protein>
<evidence type="ECO:0000256" key="4">
    <source>
        <dbReference type="ARBA" id="ARBA00016218"/>
    </source>
</evidence>
<evidence type="ECO:0000256" key="2">
    <source>
        <dbReference type="ARBA" id="ARBA00005810"/>
    </source>
</evidence>
<comment type="function">
    <text evidence="10">Catalyzes the transfer of pyrophosphate from adenosine triphosphate (ATP) to 6-hydroxymethyl-7,8-dihydropterin, an enzymatic step in folate biosynthesis pathway.</text>
</comment>
<dbReference type="AlphaFoldDB" id="A0A1I3KAQ4"/>
<dbReference type="NCBIfam" id="TIGR01498">
    <property type="entry name" value="folK"/>
    <property type="match status" value="1"/>
</dbReference>
<organism evidence="14 15">
    <name type="scientific">Aquamicrobium aerolatum DSM 21857</name>
    <dbReference type="NCBI Taxonomy" id="1121003"/>
    <lineage>
        <taxon>Bacteria</taxon>
        <taxon>Pseudomonadati</taxon>
        <taxon>Pseudomonadota</taxon>
        <taxon>Alphaproteobacteria</taxon>
        <taxon>Hyphomicrobiales</taxon>
        <taxon>Phyllobacteriaceae</taxon>
        <taxon>Aerobium</taxon>
    </lineage>
</organism>
<dbReference type="GO" id="GO:0046654">
    <property type="term" value="P:tetrahydrofolate biosynthetic process"/>
    <property type="evidence" value="ECO:0007669"/>
    <property type="project" value="UniProtKB-UniPathway"/>
</dbReference>
<evidence type="ECO:0000256" key="5">
    <source>
        <dbReference type="ARBA" id="ARBA00022679"/>
    </source>
</evidence>
<evidence type="ECO:0000256" key="3">
    <source>
        <dbReference type="ARBA" id="ARBA00013253"/>
    </source>
</evidence>
<dbReference type="PANTHER" id="PTHR43071:SF1">
    <property type="entry name" value="2-AMINO-4-HYDROXY-6-HYDROXYMETHYLDIHYDROPTERIDINE PYROPHOSPHOKINASE"/>
    <property type="match status" value="1"/>
</dbReference>
<keyword evidence="5" id="KW-0808">Transferase</keyword>
<gene>
    <name evidence="14" type="ORF">SAMN03080618_01121</name>
</gene>
<feature type="domain" description="7,8-dihydro-6-hydroxymethylpterin-pyrophosphokinase" evidence="13">
    <location>
        <begin position="87"/>
        <end position="98"/>
    </location>
</feature>